<feature type="compositionally biased region" description="Polar residues" evidence="1">
    <location>
        <begin position="385"/>
        <end position="396"/>
    </location>
</feature>
<dbReference type="AlphaFoldDB" id="M3AKK8"/>
<dbReference type="eggNOG" id="KOG0845">
    <property type="taxonomic scope" value="Eukaryota"/>
</dbReference>
<evidence type="ECO:0000313" key="3">
    <source>
        <dbReference type="Proteomes" id="UP000016932"/>
    </source>
</evidence>
<dbReference type="GeneID" id="19341569"/>
<feature type="compositionally biased region" description="Gly residues" evidence="1">
    <location>
        <begin position="192"/>
        <end position="210"/>
    </location>
</feature>
<name>M3AKK8_PSEFD</name>
<dbReference type="GO" id="GO:0005634">
    <property type="term" value="C:nucleus"/>
    <property type="evidence" value="ECO:0007669"/>
    <property type="project" value="TreeGrafter"/>
</dbReference>
<feature type="compositionally biased region" description="Low complexity" evidence="1">
    <location>
        <begin position="137"/>
        <end position="166"/>
    </location>
</feature>
<dbReference type="STRING" id="383855.M3AKK8"/>
<evidence type="ECO:0000313" key="2">
    <source>
        <dbReference type="EMBL" id="EME78007.1"/>
    </source>
</evidence>
<reference evidence="2 3" key="1">
    <citation type="journal article" date="2012" name="PLoS Pathog.">
        <title>Diverse lifestyles and strategies of plant pathogenesis encoded in the genomes of eighteen Dothideomycetes fungi.</title>
        <authorList>
            <person name="Ohm R.A."/>
            <person name="Feau N."/>
            <person name="Henrissat B."/>
            <person name="Schoch C.L."/>
            <person name="Horwitz B.A."/>
            <person name="Barry K.W."/>
            <person name="Condon B.J."/>
            <person name="Copeland A.C."/>
            <person name="Dhillon B."/>
            <person name="Glaser F."/>
            <person name="Hesse C.N."/>
            <person name="Kosti I."/>
            <person name="LaButti K."/>
            <person name="Lindquist E.A."/>
            <person name="Lucas S."/>
            <person name="Salamov A.A."/>
            <person name="Bradshaw R.E."/>
            <person name="Ciuffetti L."/>
            <person name="Hamelin R.C."/>
            <person name="Kema G.H.J."/>
            <person name="Lawrence C."/>
            <person name="Scott J.A."/>
            <person name="Spatafora J.W."/>
            <person name="Turgeon B.G."/>
            <person name="de Wit P.J.G.M."/>
            <person name="Zhong S."/>
            <person name="Goodwin S.B."/>
            <person name="Grigoriev I.V."/>
        </authorList>
    </citation>
    <scope>NUCLEOTIDE SEQUENCE [LARGE SCALE GENOMIC DNA]</scope>
    <source>
        <strain evidence="2 3">CIRAD86</strain>
    </source>
</reference>
<feature type="region of interest" description="Disordered" evidence="1">
    <location>
        <begin position="294"/>
        <end position="418"/>
    </location>
</feature>
<feature type="compositionally biased region" description="Polar residues" evidence="1">
    <location>
        <begin position="346"/>
        <end position="368"/>
    </location>
</feature>
<dbReference type="Proteomes" id="UP000016932">
    <property type="component" value="Unassembled WGS sequence"/>
</dbReference>
<dbReference type="RefSeq" id="XP_007931728.1">
    <property type="nucleotide sequence ID" value="XM_007933537.1"/>
</dbReference>
<keyword evidence="3" id="KW-1185">Reference proteome</keyword>
<dbReference type="VEuPathDB" id="FungiDB:MYCFIDRAFT_79245"/>
<feature type="compositionally biased region" description="Low complexity" evidence="1">
    <location>
        <begin position="211"/>
        <end position="222"/>
    </location>
</feature>
<dbReference type="KEGG" id="pfj:MYCFIDRAFT_79245"/>
<feature type="compositionally biased region" description="Low complexity" evidence="1">
    <location>
        <begin position="320"/>
        <end position="331"/>
    </location>
</feature>
<gene>
    <name evidence="2" type="ORF">MYCFIDRAFT_79245</name>
</gene>
<dbReference type="EMBL" id="KB446564">
    <property type="protein sequence ID" value="EME78007.1"/>
    <property type="molecule type" value="Genomic_DNA"/>
</dbReference>
<dbReference type="OrthoDB" id="20729at2759"/>
<protein>
    <submittedName>
        <fullName evidence="2">Uncharacterized protein</fullName>
    </submittedName>
</protein>
<feature type="compositionally biased region" description="Polar residues" evidence="1">
    <location>
        <begin position="299"/>
        <end position="310"/>
    </location>
</feature>
<evidence type="ECO:0000256" key="1">
    <source>
        <dbReference type="SAM" id="MobiDB-lite"/>
    </source>
</evidence>
<dbReference type="PANTHER" id="PTHR21099:SF2">
    <property type="entry name" value="SI:CH211-113E8.11"/>
    <property type="match status" value="1"/>
</dbReference>
<dbReference type="HOGENOM" id="CLU_028685_1_0_1"/>
<feature type="region of interest" description="Disordered" evidence="1">
    <location>
        <begin position="192"/>
        <end position="253"/>
    </location>
</feature>
<accession>M3AKK8</accession>
<organism evidence="2 3">
    <name type="scientific">Pseudocercospora fijiensis (strain CIRAD86)</name>
    <name type="common">Black leaf streak disease fungus</name>
    <name type="synonym">Mycosphaerella fijiensis</name>
    <dbReference type="NCBI Taxonomy" id="383855"/>
    <lineage>
        <taxon>Eukaryota</taxon>
        <taxon>Fungi</taxon>
        <taxon>Dikarya</taxon>
        <taxon>Ascomycota</taxon>
        <taxon>Pezizomycotina</taxon>
        <taxon>Dothideomycetes</taxon>
        <taxon>Dothideomycetidae</taxon>
        <taxon>Mycosphaerellales</taxon>
        <taxon>Mycosphaerellaceae</taxon>
        <taxon>Pseudocercospora</taxon>
    </lineage>
</organism>
<proteinExistence type="predicted"/>
<dbReference type="CDD" id="cd23954">
    <property type="entry name" value="AMO1_CTD"/>
    <property type="match status" value="1"/>
</dbReference>
<dbReference type="PANTHER" id="PTHR21099">
    <property type="entry name" value="RAD201"/>
    <property type="match status" value="1"/>
</dbReference>
<feature type="region of interest" description="Disordered" evidence="1">
    <location>
        <begin position="132"/>
        <end position="169"/>
    </location>
</feature>
<feature type="compositionally biased region" description="Polar residues" evidence="1">
    <location>
        <begin position="406"/>
        <end position="418"/>
    </location>
</feature>
<sequence length="518" mass="53419">MVVCKFFLEGRCRFGVRIALRLCQILALDLAVAHAPAMHLQLAKWDPSKPPTHPDQGAPEFSPEEMRYKFYLATANNQRDAYVNWEATVMQNLNNQVNSILNDIPGALRHCQNTAIPDSENRNKQLIEPTGRLSTTQPQSNGFGQSSQPSGGFAAPARPGFGAASSLNAPKPAFGDPSALGGGSAFGKPSGLGGSGATFGQPGGGGGASGFGAASSLGQQSSPFGGGNQQKPSPFGQPAQSNGAFGAPSQQPAFGQSAFGAAAAKPAFGQAGGGFGNTSAPTFGQAGSGFGAASKPAFGQSSSPFGQAAQQPAARGFGGQQQQSNGSAFGQPTAFGANKPSPFGAPQQQQSSVGFGQASQPVGSNSSPFAAPASTAKPNPFAVPSAQTTQQSSFGRVSQPFGAASATGQTPSVANSTSWKGKRIVYSDKDPGHKRPCYEVPDSRFATTGGNRLERIWFPTGPPPGPAFTAEALPHVYEDPTIGPQLREVYEHVSKTGLFRDGLIPEIPPKKEWISFDF</sequence>